<feature type="region of interest" description="Disordered" evidence="4">
    <location>
        <begin position="742"/>
        <end position="764"/>
    </location>
</feature>
<reference evidence="5" key="1">
    <citation type="journal article" date="2020" name="Fungal Divers.">
        <title>Resolving the Mortierellaceae phylogeny through synthesis of multi-gene phylogenetics and phylogenomics.</title>
        <authorList>
            <person name="Vandepol N."/>
            <person name="Liber J."/>
            <person name="Desiro A."/>
            <person name="Na H."/>
            <person name="Kennedy M."/>
            <person name="Barry K."/>
            <person name="Grigoriev I.V."/>
            <person name="Miller A.N."/>
            <person name="O'Donnell K."/>
            <person name="Stajich J.E."/>
            <person name="Bonito G."/>
        </authorList>
    </citation>
    <scope>NUCLEOTIDE SEQUENCE</scope>
    <source>
        <strain evidence="5">KOD948</strain>
    </source>
</reference>
<feature type="region of interest" description="Disordered" evidence="4">
    <location>
        <begin position="696"/>
        <end position="726"/>
    </location>
</feature>
<keyword evidence="2" id="KW-0677">Repeat</keyword>
<feature type="region of interest" description="Disordered" evidence="4">
    <location>
        <begin position="1"/>
        <end position="53"/>
    </location>
</feature>
<sequence length="764" mass="84092">MSASDSKDTPSTTATRRISTSSSSHGQHSLLRGLNGLQTIPTSRQNSSKRSLMGSESFVKRMELQTPLKGHHGCVNTLAWDETGEFLLTGSDDRRLNIYRPLDPVPLVHSIPSGHTHNIFSAKFLTNSSASTIVSCSADGSTRLTSVSHFVAKSPLGDWVPGPGFNCHTAMAYEVLPDLVDGHIFYDCADDGRINRYDTRIRTSCDCDEEDSCDRHTLININSHLPSLSMTGMSAEDRLLYSFRHRRSEIGISAISQRPENPVYMAAACADDSVRIYDLRMASPQNHRAAQVYSFSAYIPSGWTTGSDGELKRGTNKERSTLDTRITSLKYDPCRTGQLLVSYSRGNCYLVDPSEMSAGMQTLSRETSSSLIQSSQESDDSKGKRRRSPSASSERYRKEEATSKKSSRTLSSEPSRKVHAAASDSQAEQGESSPHEETSSQSSDHPGHVRFMNQQGEESDSENDRQDSVIKVQIGVPLEIHKGDIVQAAGSAHVNDADDMEEYNRSDNDSDNGSDNDSDNNSDSPGDQDDRGMPMDFSAGSNANGSNASIASPADVKEYWIRRSYATAKSDIVQIKEANFFGPNSEFIMSGSDDGRIFFWDKKTGRILNVLNADKRVVNCLQPHPFSSFLLAASGIDKTVKILMPTAEDRVDMSKVRGIKKPTATANEVRPSIPLDESSKGPAKDELDLEHAYDYDEHQESSDDNDNDDDDDDDLDDSDDDLLARLSRNPNNILIHIIRQLARGHAADSDDDEQQDLAEDDHEG</sequence>
<dbReference type="SMART" id="SM00320">
    <property type="entry name" value="WD40"/>
    <property type="match status" value="6"/>
</dbReference>
<dbReference type="OrthoDB" id="2414538at2759"/>
<dbReference type="InterPro" id="IPR001680">
    <property type="entry name" value="WD40_rpt"/>
</dbReference>
<feature type="repeat" description="WD" evidence="3">
    <location>
        <begin position="68"/>
        <end position="99"/>
    </location>
</feature>
<dbReference type="InterPro" id="IPR045151">
    <property type="entry name" value="DCAF8"/>
</dbReference>
<feature type="compositionally biased region" description="Polar residues" evidence="4">
    <location>
        <begin position="36"/>
        <end position="50"/>
    </location>
</feature>
<dbReference type="PANTHER" id="PTHR15574">
    <property type="entry name" value="WD REPEAT DOMAIN-CONTAINING FAMILY"/>
    <property type="match status" value="1"/>
</dbReference>
<dbReference type="AlphaFoldDB" id="A0A9P6Q949"/>
<dbReference type="EMBL" id="JAAAJA010000076">
    <property type="protein sequence ID" value="KAG0263359.1"/>
    <property type="molecule type" value="Genomic_DNA"/>
</dbReference>
<comment type="caution">
    <text evidence="5">The sequence shown here is derived from an EMBL/GenBank/DDBJ whole genome shotgun (WGS) entry which is preliminary data.</text>
</comment>
<protein>
    <submittedName>
        <fullName evidence="5">DDB1- and CUL4-associated factor 6</fullName>
    </submittedName>
</protein>
<feature type="compositionally biased region" description="Low complexity" evidence="4">
    <location>
        <begin position="363"/>
        <end position="376"/>
    </location>
</feature>
<evidence type="ECO:0000313" key="5">
    <source>
        <dbReference type="EMBL" id="KAG0263359.1"/>
    </source>
</evidence>
<feature type="compositionally biased region" description="Basic and acidic residues" evidence="4">
    <location>
        <begin position="394"/>
        <end position="403"/>
    </location>
</feature>
<feature type="compositionally biased region" description="Acidic residues" evidence="4">
    <location>
        <begin position="509"/>
        <end position="520"/>
    </location>
</feature>
<dbReference type="InterPro" id="IPR036322">
    <property type="entry name" value="WD40_repeat_dom_sf"/>
</dbReference>
<keyword evidence="1 3" id="KW-0853">WD repeat</keyword>
<dbReference type="PROSITE" id="PS50294">
    <property type="entry name" value="WD_REPEATS_REGION"/>
    <property type="match status" value="1"/>
</dbReference>
<dbReference type="Proteomes" id="UP000726737">
    <property type="component" value="Unassembled WGS sequence"/>
</dbReference>
<dbReference type="Gene3D" id="2.130.10.10">
    <property type="entry name" value="YVTN repeat-like/Quinoprotein amine dehydrogenase"/>
    <property type="match status" value="3"/>
</dbReference>
<dbReference type="SUPFAM" id="SSF50978">
    <property type="entry name" value="WD40 repeat-like"/>
    <property type="match status" value="1"/>
</dbReference>
<evidence type="ECO:0000256" key="2">
    <source>
        <dbReference type="ARBA" id="ARBA00022737"/>
    </source>
</evidence>
<feature type="compositionally biased region" description="Low complexity" evidence="4">
    <location>
        <begin position="9"/>
        <end position="24"/>
    </location>
</feature>
<evidence type="ECO:0000256" key="3">
    <source>
        <dbReference type="PROSITE-ProRule" id="PRU00221"/>
    </source>
</evidence>
<feature type="repeat" description="WD" evidence="3">
    <location>
        <begin position="581"/>
        <end position="610"/>
    </location>
</feature>
<keyword evidence="6" id="KW-1185">Reference proteome</keyword>
<feature type="compositionally biased region" description="Acidic residues" evidence="4">
    <location>
        <begin position="749"/>
        <end position="764"/>
    </location>
</feature>
<feature type="compositionally biased region" description="Low complexity" evidence="4">
    <location>
        <begin position="538"/>
        <end position="549"/>
    </location>
</feature>
<name>A0A9P6Q949_9FUNG</name>
<feature type="compositionally biased region" description="Acidic residues" evidence="4">
    <location>
        <begin position="702"/>
        <end position="721"/>
    </location>
</feature>
<proteinExistence type="predicted"/>
<feature type="region of interest" description="Disordered" evidence="4">
    <location>
        <begin position="654"/>
        <end position="683"/>
    </location>
</feature>
<dbReference type="Pfam" id="PF00400">
    <property type="entry name" value="WD40"/>
    <property type="match status" value="3"/>
</dbReference>
<feature type="region of interest" description="Disordered" evidence="4">
    <location>
        <begin position="494"/>
        <end position="549"/>
    </location>
</feature>
<feature type="region of interest" description="Disordered" evidence="4">
    <location>
        <begin position="360"/>
        <end position="466"/>
    </location>
</feature>
<dbReference type="InterPro" id="IPR015943">
    <property type="entry name" value="WD40/YVTN_repeat-like_dom_sf"/>
</dbReference>
<evidence type="ECO:0000256" key="4">
    <source>
        <dbReference type="SAM" id="MobiDB-lite"/>
    </source>
</evidence>
<dbReference type="GO" id="GO:0005737">
    <property type="term" value="C:cytoplasm"/>
    <property type="evidence" value="ECO:0007669"/>
    <property type="project" value="TreeGrafter"/>
</dbReference>
<dbReference type="GO" id="GO:0080008">
    <property type="term" value="C:Cul4-RING E3 ubiquitin ligase complex"/>
    <property type="evidence" value="ECO:0007669"/>
    <property type="project" value="TreeGrafter"/>
</dbReference>
<evidence type="ECO:0000256" key="1">
    <source>
        <dbReference type="ARBA" id="ARBA00022574"/>
    </source>
</evidence>
<organism evidence="5 6">
    <name type="scientific">Mortierella polycephala</name>
    <dbReference type="NCBI Taxonomy" id="41804"/>
    <lineage>
        <taxon>Eukaryota</taxon>
        <taxon>Fungi</taxon>
        <taxon>Fungi incertae sedis</taxon>
        <taxon>Mucoromycota</taxon>
        <taxon>Mortierellomycotina</taxon>
        <taxon>Mortierellomycetes</taxon>
        <taxon>Mortierellales</taxon>
        <taxon>Mortierellaceae</taxon>
        <taxon>Mortierella</taxon>
    </lineage>
</organism>
<gene>
    <name evidence="5" type="primary">DCAF6</name>
    <name evidence="5" type="ORF">BG011_008880</name>
</gene>
<dbReference type="PROSITE" id="PS50082">
    <property type="entry name" value="WD_REPEATS_2"/>
    <property type="match status" value="2"/>
</dbReference>
<evidence type="ECO:0000313" key="6">
    <source>
        <dbReference type="Proteomes" id="UP000726737"/>
    </source>
</evidence>
<accession>A0A9P6Q949</accession>